<sequence>MKKLLYILILASACMSCRSSQPSTKTNTEVKGIEQKDEFKKSNDSLLLIMQQDIKRVYERVNNFTYGFTQFKTEYSAPDSTGKQHPTSTTETKGKVNSNTTEKSVTDEKVLLQFEQVKSSLDSLKSTVEYFVKQNTQTTPPLTRWQKLKQDFGMFALGVSVALVLLIIGWLVYRIRKK</sequence>
<dbReference type="AlphaFoldDB" id="A0A840CVC0"/>
<keyword evidence="2" id="KW-1133">Transmembrane helix</keyword>
<evidence type="ECO:0000313" key="3">
    <source>
        <dbReference type="EMBL" id="MBB4043830.1"/>
    </source>
</evidence>
<keyword evidence="2" id="KW-0472">Membrane</keyword>
<feature type="transmembrane region" description="Helical" evidence="2">
    <location>
        <begin position="152"/>
        <end position="173"/>
    </location>
</feature>
<evidence type="ECO:0000256" key="1">
    <source>
        <dbReference type="SAM" id="MobiDB-lite"/>
    </source>
</evidence>
<dbReference type="EMBL" id="JACIER010000005">
    <property type="protein sequence ID" value="MBB4043830.1"/>
    <property type="molecule type" value="Genomic_DNA"/>
</dbReference>
<dbReference type="RefSeq" id="WP_148298294.1">
    <property type="nucleotide sequence ID" value="NZ_JACIER010000005.1"/>
</dbReference>
<feature type="region of interest" description="Disordered" evidence="1">
    <location>
        <begin position="76"/>
        <end position="101"/>
    </location>
</feature>
<comment type="caution">
    <text evidence="3">The sequence shown here is derived from an EMBL/GenBank/DDBJ whole genome shotgun (WGS) entry which is preliminary data.</text>
</comment>
<organism evidence="3 4">
    <name type="scientific">Bacteroides reticulotermitis</name>
    <dbReference type="NCBI Taxonomy" id="1133319"/>
    <lineage>
        <taxon>Bacteria</taxon>
        <taxon>Pseudomonadati</taxon>
        <taxon>Bacteroidota</taxon>
        <taxon>Bacteroidia</taxon>
        <taxon>Bacteroidales</taxon>
        <taxon>Bacteroidaceae</taxon>
        <taxon>Bacteroides</taxon>
    </lineage>
</organism>
<evidence type="ECO:0000256" key="2">
    <source>
        <dbReference type="SAM" id="Phobius"/>
    </source>
</evidence>
<accession>A0A840CVC0</accession>
<protein>
    <submittedName>
        <fullName evidence="3">Uncharacterized protein</fullName>
    </submittedName>
</protein>
<gene>
    <name evidence="3" type="ORF">GGR06_001616</name>
</gene>
<proteinExistence type="predicted"/>
<keyword evidence="4" id="KW-1185">Reference proteome</keyword>
<keyword evidence="2" id="KW-0812">Transmembrane</keyword>
<dbReference type="Proteomes" id="UP000560658">
    <property type="component" value="Unassembled WGS sequence"/>
</dbReference>
<name>A0A840CVC0_9BACE</name>
<evidence type="ECO:0000313" key="4">
    <source>
        <dbReference type="Proteomes" id="UP000560658"/>
    </source>
</evidence>
<reference evidence="3" key="1">
    <citation type="submission" date="2020-08" db="EMBL/GenBank/DDBJ databases">
        <title>Genomic Encyclopedia of Type Strains, Phase IV (KMG-IV): sequencing the most valuable type-strain genomes for metagenomic binning, comparative biology and taxonomic classification.</title>
        <authorList>
            <person name="Goeker M."/>
        </authorList>
    </citation>
    <scope>NUCLEOTIDE SEQUENCE [LARGE SCALE GENOMIC DNA]</scope>
    <source>
        <strain evidence="3">DSM 105720</strain>
    </source>
</reference>